<evidence type="ECO:0000259" key="1">
    <source>
        <dbReference type="Pfam" id="PF02602"/>
    </source>
</evidence>
<name>A0ABT3B8S7_9RHOB</name>
<dbReference type="InterPro" id="IPR003754">
    <property type="entry name" value="4pyrrol_synth_uPrphyn_synth"/>
</dbReference>
<protein>
    <submittedName>
        <fullName evidence="2">Uroporphyrinogen-III synthase</fullName>
    </submittedName>
</protein>
<dbReference type="CDD" id="cd06578">
    <property type="entry name" value="HemD"/>
    <property type="match status" value="1"/>
</dbReference>
<dbReference type="SUPFAM" id="SSF69618">
    <property type="entry name" value="HemD-like"/>
    <property type="match status" value="1"/>
</dbReference>
<keyword evidence="3" id="KW-1185">Reference proteome</keyword>
<proteinExistence type="predicted"/>
<evidence type="ECO:0000313" key="2">
    <source>
        <dbReference type="EMBL" id="MCV3269975.1"/>
    </source>
</evidence>
<comment type="caution">
    <text evidence="2">The sequence shown here is derived from an EMBL/GenBank/DDBJ whole genome shotgun (WGS) entry which is preliminary data.</text>
</comment>
<dbReference type="EMBL" id="JALIEB010000001">
    <property type="protein sequence ID" value="MCV3269975.1"/>
    <property type="molecule type" value="Genomic_DNA"/>
</dbReference>
<organism evidence="2 3">
    <name type="scientific">Roseobacter sinensis</name>
    <dbReference type="NCBI Taxonomy" id="2931391"/>
    <lineage>
        <taxon>Bacteria</taxon>
        <taxon>Pseudomonadati</taxon>
        <taxon>Pseudomonadota</taxon>
        <taxon>Alphaproteobacteria</taxon>
        <taxon>Rhodobacterales</taxon>
        <taxon>Roseobacteraceae</taxon>
        <taxon>Roseobacter</taxon>
    </lineage>
</organism>
<reference evidence="2 3" key="1">
    <citation type="submission" date="2022-04" db="EMBL/GenBank/DDBJ databases">
        <title>Roseobacter sp. WL0113 is a bacterium isolated from neritic sediment.</title>
        <authorList>
            <person name="Wang L."/>
            <person name="He W."/>
            <person name="Zhang D.-F."/>
        </authorList>
    </citation>
    <scope>NUCLEOTIDE SEQUENCE [LARGE SCALE GENOMIC DNA]</scope>
    <source>
        <strain evidence="2 3">WL0113</strain>
    </source>
</reference>
<dbReference type="Proteomes" id="UP001208690">
    <property type="component" value="Unassembled WGS sequence"/>
</dbReference>
<accession>A0ABT3B8S7</accession>
<feature type="domain" description="Tetrapyrrole biosynthesis uroporphyrinogen III synthase" evidence="1">
    <location>
        <begin position="33"/>
        <end position="223"/>
    </location>
</feature>
<dbReference type="InterPro" id="IPR036108">
    <property type="entry name" value="4pyrrol_syn_uPrphyn_synt_sf"/>
</dbReference>
<dbReference type="Pfam" id="PF02602">
    <property type="entry name" value="HEM4"/>
    <property type="match status" value="1"/>
</dbReference>
<dbReference type="RefSeq" id="WP_263842302.1">
    <property type="nucleotide sequence ID" value="NZ_JALIEB010000001.1"/>
</dbReference>
<evidence type="ECO:0000313" key="3">
    <source>
        <dbReference type="Proteomes" id="UP001208690"/>
    </source>
</evidence>
<sequence>MGTPPLSLILTRPTRANQRFADQLPGALRDRVRIILSPLIEIVPVEAALTIAPEDAVIFTSANAVRFAPRGAGRRAFCVGAATTEAARSAGWQATFSGQTADALVASLGSELPTSPLWHLAGRYTRGQVAERLSAQGLSVQRRTVYDQALLSLTAEARACLAGSDPVIVAVFSPRTAMGFARDCPVTAHPSVAALSVAVAEPLAHLPLKALEIAEEPTAEAMVRCLEKLVARVSLG</sequence>
<gene>
    <name evidence="2" type="ORF">MUB52_00910</name>
</gene>
<dbReference type="Gene3D" id="3.40.50.10090">
    <property type="match status" value="2"/>
</dbReference>